<comment type="caution">
    <text evidence="2">The sequence shown here is derived from an EMBL/GenBank/DDBJ whole genome shotgun (WGS) entry which is preliminary data.</text>
</comment>
<sequence>MVQVFAHRGAAGTYPENTMVAFKKAKRLGADGLELDVQLTKDDQLVVIHDETLDRTTDGRGFVHDYTYEELRRYNANYKFGAKIDFCEIPLLEDVFKWCKDNTLKINIELKNNFIPYYGMEEEVISLIRSHRLSKRVILSSFNDESLVKCKQIAPSIETAILYNTRIMHPWYYAEHLGVDAIHPSYRLIDRYIVEECKKRNIAVRPYTINNVPLMKQIIEDGCDAIITDYPERAKSLLKK</sequence>
<reference evidence="2" key="1">
    <citation type="journal article" date="2014" name="Int. J. Syst. Evol. Microbiol.">
        <title>Complete genome sequence of Corynebacterium casei LMG S-19264T (=DSM 44701T), isolated from a smear-ripened cheese.</title>
        <authorList>
            <consortium name="US DOE Joint Genome Institute (JGI-PGF)"/>
            <person name="Walter F."/>
            <person name="Albersmeier A."/>
            <person name="Kalinowski J."/>
            <person name="Ruckert C."/>
        </authorList>
    </citation>
    <scope>NUCLEOTIDE SEQUENCE</scope>
    <source>
        <strain evidence="2">CGMCC 1.12698</strain>
    </source>
</reference>
<dbReference type="Gene3D" id="3.20.20.190">
    <property type="entry name" value="Phosphatidylinositol (PI) phosphodiesterase"/>
    <property type="match status" value="1"/>
</dbReference>
<dbReference type="InterPro" id="IPR030395">
    <property type="entry name" value="GP_PDE_dom"/>
</dbReference>
<organism evidence="2 3">
    <name type="scientific">Priestia taiwanensis</name>
    <dbReference type="NCBI Taxonomy" id="1347902"/>
    <lineage>
        <taxon>Bacteria</taxon>
        <taxon>Bacillati</taxon>
        <taxon>Bacillota</taxon>
        <taxon>Bacilli</taxon>
        <taxon>Bacillales</taxon>
        <taxon>Bacillaceae</taxon>
        <taxon>Priestia</taxon>
    </lineage>
</organism>
<evidence type="ECO:0000259" key="1">
    <source>
        <dbReference type="PROSITE" id="PS51704"/>
    </source>
</evidence>
<dbReference type="PROSITE" id="PS51704">
    <property type="entry name" value="GP_PDE"/>
    <property type="match status" value="1"/>
</dbReference>
<evidence type="ECO:0000313" key="2">
    <source>
        <dbReference type="EMBL" id="GGE53962.1"/>
    </source>
</evidence>
<dbReference type="PANTHER" id="PTHR46211:SF1">
    <property type="entry name" value="GLYCEROPHOSPHODIESTER PHOSPHODIESTERASE, CYTOPLASMIC"/>
    <property type="match status" value="1"/>
</dbReference>
<evidence type="ECO:0000313" key="3">
    <source>
        <dbReference type="Proteomes" id="UP000605259"/>
    </source>
</evidence>
<dbReference type="PANTHER" id="PTHR46211">
    <property type="entry name" value="GLYCEROPHOSPHORYL DIESTER PHOSPHODIESTERASE"/>
    <property type="match status" value="1"/>
</dbReference>
<protein>
    <submittedName>
        <fullName evidence="2">Glycerophosphoryl diester phosphodiesterase</fullName>
    </submittedName>
</protein>
<reference evidence="2" key="2">
    <citation type="submission" date="2020-09" db="EMBL/GenBank/DDBJ databases">
        <authorList>
            <person name="Sun Q."/>
            <person name="Zhou Y."/>
        </authorList>
    </citation>
    <scope>NUCLEOTIDE SEQUENCE</scope>
    <source>
        <strain evidence="2">CGMCC 1.12698</strain>
    </source>
</reference>
<dbReference type="AlphaFoldDB" id="A0A917AID8"/>
<dbReference type="CDD" id="cd08563">
    <property type="entry name" value="GDPD_TtGDE_like"/>
    <property type="match status" value="1"/>
</dbReference>
<proteinExistence type="predicted"/>
<dbReference type="InterPro" id="IPR017946">
    <property type="entry name" value="PLC-like_Pdiesterase_TIM-brl"/>
</dbReference>
<dbReference type="SUPFAM" id="SSF51695">
    <property type="entry name" value="PLC-like phosphodiesterases"/>
    <property type="match status" value="1"/>
</dbReference>
<feature type="domain" description="GP-PDE" evidence="1">
    <location>
        <begin position="2"/>
        <end position="238"/>
    </location>
</feature>
<dbReference type="EMBL" id="BMFK01000001">
    <property type="protein sequence ID" value="GGE53962.1"/>
    <property type="molecule type" value="Genomic_DNA"/>
</dbReference>
<accession>A0A917AID8</accession>
<dbReference type="Pfam" id="PF03009">
    <property type="entry name" value="GDPD"/>
    <property type="match status" value="1"/>
</dbReference>
<dbReference type="Proteomes" id="UP000605259">
    <property type="component" value="Unassembled WGS sequence"/>
</dbReference>
<name>A0A917AID8_9BACI</name>
<keyword evidence="3" id="KW-1185">Reference proteome</keyword>
<dbReference type="GO" id="GO:0006629">
    <property type="term" value="P:lipid metabolic process"/>
    <property type="evidence" value="ECO:0007669"/>
    <property type="project" value="InterPro"/>
</dbReference>
<dbReference type="RefSeq" id="WP_188386452.1">
    <property type="nucleotide sequence ID" value="NZ_BMFK01000001.1"/>
</dbReference>
<dbReference type="GO" id="GO:0008081">
    <property type="term" value="F:phosphoric diester hydrolase activity"/>
    <property type="evidence" value="ECO:0007669"/>
    <property type="project" value="InterPro"/>
</dbReference>
<gene>
    <name evidence="2" type="ORF">GCM10007140_00370</name>
</gene>